<dbReference type="NCBIfam" id="NF008352">
    <property type="entry name" value="PRK11139.1"/>
    <property type="match status" value="1"/>
</dbReference>
<dbReference type="PANTHER" id="PTHR30537:SF74">
    <property type="entry name" value="HTH-TYPE TRANSCRIPTIONAL REGULATOR TRPI"/>
    <property type="match status" value="1"/>
</dbReference>
<organism evidence="6 7">
    <name type="scientific">Tistlia consotensis USBA 355</name>
    <dbReference type="NCBI Taxonomy" id="560819"/>
    <lineage>
        <taxon>Bacteria</taxon>
        <taxon>Pseudomonadati</taxon>
        <taxon>Pseudomonadota</taxon>
        <taxon>Alphaproteobacteria</taxon>
        <taxon>Rhodospirillales</taxon>
        <taxon>Rhodovibrionaceae</taxon>
        <taxon>Tistlia</taxon>
    </lineage>
</organism>
<dbReference type="EMBL" id="FWZX01000033">
    <property type="protein sequence ID" value="SMF74945.1"/>
    <property type="molecule type" value="Genomic_DNA"/>
</dbReference>
<dbReference type="InterPro" id="IPR036388">
    <property type="entry name" value="WH-like_DNA-bd_sf"/>
</dbReference>
<dbReference type="GO" id="GO:0006351">
    <property type="term" value="P:DNA-templated transcription"/>
    <property type="evidence" value="ECO:0007669"/>
    <property type="project" value="TreeGrafter"/>
</dbReference>
<evidence type="ECO:0000256" key="1">
    <source>
        <dbReference type="ARBA" id="ARBA00009437"/>
    </source>
</evidence>
<feature type="domain" description="HTH lysR-type" evidence="5">
    <location>
        <begin position="9"/>
        <end position="66"/>
    </location>
</feature>
<evidence type="ECO:0000313" key="6">
    <source>
        <dbReference type="EMBL" id="SMF74945.1"/>
    </source>
</evidence>
<accession>A0A1Y6CU55</accession>
<dbReference type="Gene3D" id="1.10.10.10">
    <property type="entry name" value="Winged helix-like DNA-binding domain superfamily/Winged helix DNA-binding domain"/>
    <property type="match status" value="1"/>
</dbReference>
<dbReference type="Pfam" id="PF03466">
    <property type="entry name" value="LysR_substrate"/>
    <property type="match status" value="1"/>
</dbReference>
<keyword evidence="4" id="KW-0804">Transcription</keyword>
<evidence type="ECO:0000313" key="7">
    <source>
        <dbReference type="Proteomes" id="UP000192917"/>
    </source>
</evidence>
<dbReference type="FunFam" id="3.40.190.10:FF:000017">
    <property type="entry name" value="Glycine cleavage system transcriptional activator"/>
    <property type="match status" value="1"/>
</dbReference>
<evidence type="ECO:0000256" key="2">
    <source>
        <dbReference type="ARBA" id="ARBA00023015"/>
    </source>
</evidence>
<dbReference type="InterPro" id="IPR036390">
    <property type="entry name" value="WH_DNA-bd_sf"/>
</dbReference>
<evidence type="ECO:0000256" key="3">
    <source>
        <dbReference type="ARBA" id="ARBA00023125"/>
    </source>
</evidence>
<dbReference type="InterPro" id="IPR005119">
    <property type="entry name" value="LysR_subst-bd"/>
</dbReference>
<evidence type="ECO:0000256" key="4">
    <source>
        <dbReference type="ARBA" id="ARBA00023163"/>
    </source>
</evidence>
<dbReference type="PANTHER" id="PTHR30537">
    <property type="entry name" value="HTH-TYPE TRANSCRIPTIONAL REGULATOR"/>
    <property type="match status" value="1"/>
</dbReference>
<sequence>MPDERRRLPSLTALRAFEAAARHRSLTRAAEELSVTPAAVSHQVKLLEQELGVTLLRRDGRGLAPSETALAALPLLGQAFEGLRGAVRLLRPEADDRILTISVVPSFASTWLLPRLESFQEAHPEIDVRIGTKWGLTDFLREEVDLAIRYGPGDYPGLFEERLFAEEFFPVCSPRLLGGPHPLHRPEELVHHRLLHVDSPPDWRMWLQAAGVEGIDASRGPRFYQTVFALQAAEQGQGVAIGTTALVQDLLAAGRLVKPFELSVPHTHGYYLVCPPGHLQRPKVAAFADWVRAAAREGPLRPAR</sequence>
<protein>
    <submittedName>
        <fullName evidence="6">Transcriptional regulator, LysR family</fullName>
    </submittedName>
</protein>
<keyword evidence="7" id="KW-1185">Reference proteome</keyword>
<comment type="similarity">
    <text evidence="1">Belongs to the LysR transcriptional regulatory family.</text>
</comment>
<keyword evidence="3" id="KW-0238">DNA-binding</keyword>
<evidence type="ECO:0000259" key="5">
    <source>
        <dbReference type="PROSITE" id="PS50931"/>
    </source>
</evidence>
<dbReference type="SUPFAM" id="SSF46785">
    <property type="entry name" value="Winged helix' DNA-binding domain"/>
    <property type="match status" value="1"/>
</dbReference>
<dbReference type="InterPro" id="IPR000847">
    <property type="entry name" value="LysR_HTH_N"/>
</dbReference>
<dbReference type="CDD" id="cd08432">
    <property type="entry name" value="PBP2_GcdR_TrpI_HvrB_AmpR_like"/>
    <property type="match status" value="1"/>
</dbReference>
<dbReference type="Pfam" id="PF00126">
    <property type="entry name" value="HTH_1"/>
    <property type="match status" value="1"/>
</dbReference>
<dbReference type="PROSITE" id="PS50931">
    <property type="entry name" value="HTH_LYSR"/>
    <property type="match status" value="1"/>
</dbReference>
<dbReference type="GO" id="GO:0003700">
    <property type="term" value="F:DNA-binding transcription factor activity"/>
    <property type="evidence" value="ECO:0007669"/>
    <property type="project" value="InterPro"/>
</dbReference>
<reference evidence="6 7" key="1">
    <citation type="submission" date="2017-04" db="EMBL/GenBank/DDBJ databases">
        <authorList>
            <person name="Afonso C.L."/>
            <person name="Miller P.J."/>
            <person name="Scott M.A."/>
            <person name="Spackman E."/>
            <person name="Goraichik I."/>
            <person name="Dimitrov K.M."/>
            <person name="Suarez D.L."/>
            <person name="Swayne D.E."/>
        </authorList>
    </citation>
    <scope>NUCLEOTIDE SEQUENCE [LARGE SCALE GENOMIC DNA]</scope>
    <source>
        <strain evidence="6 7">USBA 355</strain>
    </source>
</reference>
<dbReference type="AlphaFoldDB" id="A0A1Y6CU55"/>
<dbReference type="SUPFAM" id="SSF53850">
    <property type="entry name" value="Periplasmic binding protein-like II"/>
    <property type="match status" value="1"/>
</dbReference>
<gene>
    <name evidence="6" type="ORF">SAMN05428998_13365</name>
</gene>
<dbReference type="RefSeq" id="WP_085125836.1">
    <property type="nucleotide sequence ID" value="NZ_FWZX01000033.1"/>
</dbReference>
<dbReference type="Gene3D" id="3.40.190.10">
    <property type="entry name" value="Periplasmic binding protein-like II"/>
    <property type="match status" value="2"/>
</dbReference>
<dbReference type="GO" id="GO:0043565">
    <property type="term" value="F:sequence-specific DNA binding"/>
    <property type="evidence" value="ECO:0007669"/>
    <property type="project" value="TreeGrafter"/>
</dbReference>
<keyword evidence="2" id="KW-0805">Transcription regulation</keyword>
<dbReference type="Proteomes" id="UP000192917">
    <property type="component" value="Unassembled WGS sequence"/>
</dbReference>
<name>A0A1Y6CU55_9PROT</name>
<proteinExistence type="inferred from homology"/>
<dbReference type="PRINTS" id="PR00039">
    <property type="entry name" value="HTHLYSR"/>
</dbReference>
<dbReference type="STRING" id="560819.SAMN05428998_13365"/>
<dbReference type="InterPro" id="IPR058163">
    <property type="entry name" value="LysR-type_TF_proteobact-type"/>
</dbReference>